<organism evidence="1 2">
    <name type="scientific">Naganishia adeliensis</name>
    <dbReference type="NCBI Taxonomy" id="92952"/>
    <lineage>
        <taxon>Eukaryota</taxon>
        <taxon>Fungi</taxon>
        <taxon>Dikarya</taxon>
        <taxon>Basidiomycota</taxon>
        <taxon>Agaricomycotina</taxon>
        <taxon>Tremellomycetes</taxon>
        <taxon>Filobasidiales</taxon>
        <taxon>Filobasidiaceae</taxon>
        <taxon>Naganishia</taxon>
    </lineage>
</organism>
<evidence type="ECO:0000313" key="1">
    <source>
        <dbReference type="EMBL" id="KAJ9090890.1"/>
    </source>
</evidence>
<dbReference type="Proteomes" id="UP001230649">
    <property type="component" value="Unassembled WGS sequence"/>
</dbReference>
<keyword evidence="2" id="KW-1185">Reference proteome</keyword>
<sequence>MDPAVQKQSSLDEEEEEMLKKGMLDWNAMKKKEFWFDRKMIKWYIIVILLIVLVALMTFFHTDIIHWLTPAANRFRALKGGWAIPIAIIFVLSFPPLFGNEIVLILVGVVWGLGEGFGIAAAGTILGEIANFIVFKYWCRGRAEKHAKKSLNYACLARVLRDGGLFLCWLSRLSAIPTHFTTIVYSVCGFSFWKFCMALVLSLPKQLVNVYVGVVLAGESSTTKSSHLVSDIVWAVTAVVSIGAGWYIWWKMSKVRIEVWREMREELALKGVADNKLPPQVDEEGHVVATGNEYAQYSQAGQYTEQDAVHHR</sequence>
<dbReference type="EMBL" id="JASBWS010000221">
    <property type="protein sequence ID" value="KAJ9090890.1"/>
    <property type="molecule type" value="Genomic_DNA"/>
</dbReference>
<gene>
    <name evidence="1" type="ORF">QFC20_007795</name>
</gene>
<reference evidence="1" key="1">
    <citation type="submission" date="2023-04" db="EMBL/GenBank/DDBJ databases">
        <title>Draft Genome sequencing of Naganishia species isolated from polar environments using Oxford Nanopore Technology.</title>
        <authorList>
            <person name="Leo P."/>
            <person name="Venkateswaran K."/>
        </authorList>
    </citation>
    <scope>NUCLEOTIDE SEQUENCE</scope>
    <source>
        <strain evidence="1">MNA-CCFEE 5262</strain>
    </source>
</reference>
<name>A0ACC2UVF3_9TREE</name>
<protein>
    <submittedName>
        <fullName evidence="1">Uncharacterized protein</fullName>
    </submittedName>
</protein>
<proteinExistence type="predicted"/>
<comment type="caution">
    <text evidence="1">The sequence shown here is derived from an EMBL/GenBank/DDBJ whole genome shotgun (WGS) entry which is preliminary data.</text>
</comment>
<evidence type="ECO:0000313" key="2">
    <source>
        <dbReference type="Proteomes" id="UP001230649"/>
    </source>
</evidence>
<accession>A0ACC2UVF3</accession>